<proteinExistence type="predicted"/>
<dbReference type="OrthoDB" id="9790292at2"/>
<reference evidence="1" key="1">
    <citation type="submission" date="2018-09" db="EMBL/GenBank/DDBJ databases">
        <title>Murine metabolic-syndrome-specific gut microbial biobank.</title>
        <authorList>
            <person name="Liu C."/>
        </authorList>
    </citation>
    <scope>NUCLEOTIDE SEQUENCE</scope>
    <source>
        <strain evidence="1">D42-62</strain>
    </source>
</reference>
<dbReference type="EMBL" id="QZDT01000082">
    <property type="protein sequence ID" value="NBJ95340.1"/>
    <property type="molecule type" value="Genomic_DNA"/>
</dbReference>
<name>A0A9X5BJR7_9FIRM</name>
<sequence>MKEIKNLQEKRLIIARHIMLDQIEPTDENIINAWCNPFSADKYKLEHTEDTDLFNWMRKFISNNDVKSCKEQLARLRRKGERNLKSKGERVGYGAKLVKEPKDTLAIYNIFTKGKKYSGNYTALCLRMGRLPKKD</sequence>
<evidence type="ECO:0000313" key="2">
    <source>
        <dbReference type="Proteomes" id="UP001154420"/>
    </source>
</evidence>
<protein>
    <submittedName>
        <fullName evidence="1">Uncharacterized protein</fullName>
    </submittedName>
</protein>
<gene>
    <name evidence="1" type="ORF">D5281_23100</name>
</gene>
<dbReference type="Proteomes" id="UP001154420">
    <property type="component" value="Unassembled WGS sequence"/>
</dbReference>
<evidence type="ECO:0000313" key="1">
    <source>
        <dbReference type="EMBL" id="NBJ95340.1"/>
    </source>
</evidence>
<organism evidence="1 2">
    <name type="scientific">Parablautia muri</name>
    <dbReference type="NCBI Taxonomy" id="2320879"/>
    <lineage>
        <taxon>Bacteria</taxon>
        <taxon>Bacillati</taxon>
        <taxon>Bacillota</taxon>
        <taxon>Clostridia</taxon>
        <taxon>Lachnospirales</taxon>
        <taxon>Lachnospiraceae</taxon>
        <taxon>Parablautia</taxon>
    </lineage>
</organism>
<dbReference type="AlphaFoldDB" id="A0A9X5BJR7"/>
<accession>A0A9X5BJR7</accession>
<dbReference type="RefSeq" id="WP_160562243.1">
    <property type="nucleotide sequence ID" value="NZ_QZDT01000082.1"/>
</dbReference>
<comment type="caution">
    <text evidence="1">The sequence shown here is derived from an EMBL/GenBank/DDBJ whole genome shotgun (WGS) entry which is preliminary data.</text>
</comment>
<keyword evidence="2" id="KW-1185">Reference proteome</keyword>